<evidence type="ECO:0000313" key="1">
    <source>
        <dbReference type="EMBL" id="SVP94177.1"/>
    </source>
</evidence>
<proteinExistence type="predicted"/>
<reference evidence="2" key="1">
    <citation type="submission" date="2018-07" db="EMBL/GenBank/DDBJ databases">
        <authorList>
            <person name="Quirk P.G."/>
            <person name="Krulwich T.A."/>
        </authorList>
    </citation>
    <scope>NUCLEOTIDE SEQUENCE</scope>
    <source>
        <strain evidence="2">Anand</strain>
    </source>
</reference>
<sequence length="880" mass="102260">MITNTLKNNGKFLYIQKRLNFELIPEKNNYNDVIPFSFTEIDRIVKNRTNIHEKSLKIDIKHKNVFYTFIRKTNSIIYSSLHLKKTNSSDTKEDSLHSSCIKEDSKSFPVIIRNEQIDDETICERVEKILGFLTKENLIVVLQRSLSAHFYLKSKCWKRLSTCVLRNCFLNEEKLNSTDLVKILSSLSKWRFTNLSEFEKKLDLLILVNDDWTLYNASQALWSLSHLNLFSLKAFQYLNAKIIHLLCSNSNQLEPNTDLYESIHRICSSNLNKLSRTGIASPVLSSITEYFERNVEVLKCLDTKTMLSLTSLFPYSSYNDKLVTSVLGLLLGSFHKFTHAQASHILYNFSIIHSDLSTTAQHLVVKLLCKFRDLILASEFTFIPSMISKCLYTSILFLSDLDLNFVSMFLSDLNANLHLIGPFSLFGNLLCLNHMKSEFSRQLEPRDAKSIVNTMNKLMKVDDLGNLCKLDNEVLKPLEIKLWHLSVLNVISCIPISPKFISDRIYLKLQEFYEICDSENHMSTMKNFVLFLTNSFGNRDLVDTNLKNLTLLTSSKLFECSSENNEILCVYWDLITCYLSCFEMLDVFKREVKFDVLPSDFGPNFIVLRSLLNLLSCAFINDEKGLITYVEKLAHGKERKPENVEVIIVKFCLLFSNFDSIRAQMGLKFEDFYTSNGTNDKKYVENSDIGLSAEAIDYVKKCVRTPCKQINLGFLRTKLFFLQDHPRHFLPLLPSIIMGELLSTSDYRGKVDIYQIGKWLDEVKGWDCLSKSLKNGNIEEYREENGDEMDENGSKLENNVRIESMYSNWKQREMEVEYVLKEQYIGPWLCPYVIKGKDEGSILLIFPMDFRNKNRRHVFDTMRRDFLSKFGYNFIELYYS</sequence>
<name>A0A3B0N4T9_THEAN</name>
<gene>
    <name evidence="1" type="ORF">TAT_000317900</name>
    <name evidence="2" type="ORF">TAV_000317800</name>
</gene>
<dbReference type="EMBL" id="UIVS01000004">
    <property type="protein sequence ID" value="SVP94870.1"/>
    <property type="molecule type" value="Genomic_DNA"/>
</dbReference>
<organism evidence="2">
    <name type="scientific">Theileria annulata</name>
    <dbReference type="NCBI Taxonomy" id="5874"/>
    <lineage>
        <taxon>Eukaryota</taxon>
        <taxon>Sar</taxon>
        <taxon>Alveolata</taxon>
        <taxon>Apicomplexa</taxon>
        <taxon>Aconoidasida</taxon>
        <taxon>Piroplasmida</taxon>
        <taxon>Theileriidae</taxon>
        <taxon>Theileria</taxon>
    </lineage>
</organism>
<evidence type="ECO:0000313" key="2">
    <source>
        <dbReference type="EMBL" id="SVP94870.1"/>
    </source>
</evidence>
<evidence type="ECO:0008006" key="3">
    <source>
        <dbReference type="Google" id="ProtNLM"/>
    </source>
</evidence>
<accession>A0A3B0N4T9</accession>
<protein>
    <recommendedName>
        <fullName evidence="3">RAP domain-containing protein</fullName>
    </recommendedName>
</protein>
<dbReference type="VEuPathDB" id="PiroplasmaDB:TA07360"/>
<dbReference type="AlphaFoldDB" id="A0A3B0N4T9"/>
<dbReference type="EMBL" id="UIVT01000004">
    <property type="protein sequence ID" value="SVP94177.1"/>
    <property type="molecule type" value="Genomic_DNA"/>
</dbReference>